<sequence>MPCLPGFSTNPLRSRDDAIRATVALLQPLVPHFSPGKARIRVPVATAAHFDESAAQLEGFARPLWAIGALLLGEDSIPDQALRSIVDELAQPWIDGFVTGTDPTHPEYWGTMNTIDQRMVEAEIISFALLAAPERLYDPLDASQKLNITNWLKALHGMPMPPNNWRWFRVFANLALVRVCGEGLETVQEEMNADLELLDTFYRTDGWSADGPWQTSDQADHEQAAYTVTGRRDAVGTGRQADYYSGSFAIQFSQLLWIRFAADIMPERTEVYRQRARDFGAQFWRYFDGNGASIPFGRSLTYRWACGGYFAALAMANVENMPPPLDSPGAIKGFLLRHLRWWMQNSNDIFNPDGTLSIGWLYPNMYMSEDYNSPQSPYWCLKSLVVVGLSSSDQFWTCSEEPHPGEFQPTWVPGPEQVLCNQPGGSHHFMLSPGQFVAWPMKATQAKYCKFAYSSAFGFSVPTGPRIEQIAPDNTLALSRDGGETWAVKWKCGKVRTVLVRQSSLQGDDVQATQVDWFPWGDRAISVTTTLIPPTDRWPDWHVRVHKLKVHKALESLHTVEGGFAINGRKTSDGRNLPLVDGISPDVQLGWEGQCSNQTCSLIMSSAGASGILTQALGKGDVTSSCYPLKPDANTNIVCQRTLIPVVEHSVGQRLEVGESLVFTESIFAISATATGLSGQPLNVGERWRDVPSFVIDS</sequence>
<proteinExistence type="predicted"/>
<evidence type="ECO:0008006" key="5">
    <source>
        <dbReference type="Google" id="ProtNLM"/>
    </source>
</evidence>
<feature type="domain" description="DUF2264" evidence="1">
    <location>
        <begin position="14"/>
        <end position="403"/>
    </location>
</feature>
<dbReference type="OrthoDB" id="5150166at2759"/>
<reference evidence="3" key="1">
    <citation type="journal article" date="2021" name="Nat. Commun.">
        <title>Genetic determinants of endophytism in the Arabidopsis root mycobiome.</title>
        <authorList>
            <person name="Mesny F."/>
            <person name="Miyauchi S."/>
            <person name="Thiergart T."/>
            <person name="Pickel B."/>
            <person name="Atanasova L."/>
            <person name="Karlsson M."/>
            <person name="Huettel B."/>
            <person name="Barry K.W."/>
            <person name="Haridas S."/>
            <person name="Chen C."/>
            <person name="Bauer D."/>
            <person name="Andreopoulos W."/>
            <person name="Pangilinan J."/>
            <person name="LaButti K."/>
            <person name="Riley R."/>
            <person name="Lipzen A."/>
            <person name="Clum A."/>
            <person name="Drula E."/>
            <person name="Henrissat B."/>
            <person name="Kohler A."/>
            <person name="Grigoriev I.V."/>
            <person name="Martin F.M."/>
            <person name="Hacquard S."/>
        </authorList>
    </citation>
    <scope>NUCLEOTIDE SEQUENCE</scope>
    <source>
        <strain evidence="3">MPI-SDFR-AT-0117</strain>
    </source>
</reference>
<dbReference type="InterPro" id="IPR049349">
    <property type="entry name" value="DUF2264_N"/>
</dbReference>
<dbReference type="InterPro" id="IPR016624">
    <property type="entry name" value="UCP014753"/>
</dbReference>
<organism evidence="3 4">
    <name type="scientific">Plectosphaerella plurivora</name>
    <dbReference type="NCBI Taxonomy" id="936078"/>
    <lineage>
        <taxon>Eukaryota</taxon>
        <taxon>Fungi</taxon>
        <taxon>Dikarya</taxon>
        <taxon>Ascomycota</taxon>
        <taxon>Pezizomycotina</taxon>
        <taxon>Sordariomycetes</taxon>
        <taxon>Hypocreomycetidae</taxon>
        <taxon>Glomerellales</taxon>
        <taxon>Plectosphaerellaceae</taxon>
        <taxon>Plectosphaerella</taxon>
    </lineage>
</organism>
<accession>A0A9P8V9Q4</accession>
<comment type="caution">
    <text evidence="3">The sequence shown here is derived from an EMBL/GenBank/DDBJ whole genome shotgun (WGS) entry which is preliminary data.</text>
</comment>
<dbReference type="Pfam" id="PF20938">
    <property type="entry name" value="DUF2264_C"/>
    <property type="match status" value="1"/>
</dbReference>
<dbReference type="PIRSF" id="PIRSF014753">
    <property type="entry name" value="UCP014753"/>
    <property type="match status" value="1"/>
</dbReference>
<dbReference type="AlphaFoldDB" id="A0A9P8V9Q4"/>
<evidence type="ECO:0000259" key="2">
    <source>
        <dbReference type="Pfam" id="PF20938"/>
    </source>
</evidence>
<dbReference type="Proteomes" id="UP000770015">
    <property type="component" value="Unassembled WGS sequence"/>
</dbReference>
<feature type="domain" description="DUF2264" evidence="2">
    <location>
        <begin position="413"/>
        <end position="692"/>
    </location>
</feature>
<dbReference type="EMBL" id="JAGSXJ010000014">
    <property type="protein sequence ID" value="KAH6685977.1"/>
    <property type="molecule type" value="Genomic_DNA"/>
</dbReference>
<dbReference type="PANTHER" id="PTHR35339">
    <property type="entry name" value="LINALOOL DEHYDRATASE_ISOMERASE DOMAIN-CONTAINING PROTEIN"/>
    <property type="match status" value="1"/>
</dbReference>
<keyword evidence="4" id="KW-1185">Reference proteome</keyword>
<dbReference type="PANTHER" id="PTHR35339:SF2">
    <property type="entry name" value="DUF2264 DOMAIN-CONTAINING PROTEIN-RELATED"/>
    <property type="match status" value="1"/>
</dbReference>
<gene>
    <name evidence="3" type="ORF">F5X68DRAFT_135759</name>
</gene>
<evidence type="ECO:0000313" key="3">
    <source>
        <dbReference type="EMBL" id="KAH6685977.1"/>
    </source>
</evidence>
<evidence type="ECO:0000259" key="1">
    <source>
        <dbReference type="Pfam" id="PF10022"/>
    </source>
</evidence>
<dbReference type="Pfam" id="PF10022">
    <property type="entry name" value="DUF2264"/>
    <property type="match status" value="1"/>
</dbReference>
<protein>
    <recommendedName>
        <fullName evidence="5">DUF2264 domain-containing protein</fullName>
    </recommendedName>
</protein>
<dbReference type="InterPro" id="IPR049237">
    <property type="entry name" value="DUF2264_C"/>
</dbReference>
<name>A0A9P8V9Q4_9PEZI</name>
<evidence type="ECO:0000313" key="4">
    <source>
        <dbReference type="Proteomes" id="UP000770015"/>
    </source>
</evidence>